<organism evidence="2 3">
    <name type="scientific">Chionoecetes opilio</name>
    <name type="common">Atlantic snow crab</name>
    <name type="synonym">Cancer opilio</name>
    <dbReference type="NCBI Taxonomy" id="41210"/>
    <lineage>
        <taxon>Eukaryota</taxon>
        <taxon>Metazoa</taxon>
        <taxon>Ecdysozoa</taxon>
        <taxon>Arthropoda</taxon>
        <taxon>Crustacea</taxon>
        <taxon>Multicrustacea</taxon>
        <taxon>Malacostraca</taxon>
        <taxon>Eumalacostraca</taxon>
        <taxon>Eucarida</taxon>
        <taxon>Decapoda</taxon>
        <taxon>Pleocyemata</taxon>
        <taxon>Brachyura</taxon>
        <taxon>Eubrachyura</taxon>
        <taxon>Majoidea</taxon>
        <taxon>Majidae</taxon>
        <taxon>Chionoecetes</taxon>
    </lineage>
</organism>
<evidence type="ECO:0000313" key="2">
    <source>
        <dbReference type="EMBL" id="KAG0712509.1"/>
    </source>
</evidence>
<protein>
    <submittedName>
        <fullName evidence="2">Uncharacterized protein</fullName>
    </submittedName>
</protein>
<evidence type="ECO:0000313" key="3">
    <source>
        <dbReference type="Proteomes" id="UP000770661"/>
    </source>
</evidence>
<dbReference type="Proteomes" id="UP000770661">
    <property type="component" value="Unassembled WGS sequence"/>
</dbReference>
<gene>
    <name evidence="2" type="ORF">GWK47_018319</name>
</gene>
<dbReference type="AlphaFoldDB" id="A0A8J4XTB5"/>
<comment type="caution">
    <text evidence="2">The sequence shown here is derived from an EMBL/GenBank/DDBJ whole genome shotgun (WGS) entry which is preliminary data.</text>
</comment>
<keyword evidence="3" id="KW-1185">Reference proteome</keyword>
<reference evidence="2" key="1">
    <citation type="submission" date="2020-07" db="EMBL/GenBank/DDBJ databases">
        <title>The High-quality genome of the commercially important snow crab, Chionoecetes opilio.</title>
        <authorList>
            <person name="Jeong J.-H."/>
            <person name="Ryu S."/>
        </authorList>
    </citation>
    <scope>NUCLEOTIDE SEQUENCE</scope>
    <source>
        <strain evidence="2">MADBK_172401_WGS</strain>
        <tissue evidence="2">Digestive gland</tissue>
    </source>
</reference>
<name>A0A8J4XTB5_CHIOP</name>
<evidence type="ECO:0000256" key="1">
    <source>
        <dbReference type="SAM" id="MobiDB-lite"/>
    </source>
</evidence>
<accession>A0A8J4XTB5</accession>
<feature type="region of interest" description="Disordered" evidence="1">
    <location>
        <begin position="36"/>
        <end position="74"/>
    </location>
</feature>
<dbReference type="EMBL" id="JACEEZ010022332">
    <property type="protein sequence ID" value="KAG0712509.1"/>
    <property type="molecule type" value="Genomic_DNA"/>
</dbReference>
<sequence>MLRSAIKGLVLVSPRVPAGLAAECAAASIAPAEAVGQGSSMSGRKKQDQSASGVGRHSCDGKNHLEAGSSGHKGENKLECQQCGLSFRSLLDYLVTQLRINQSISLDNPSSSTLDLIPALNLVAPGDSSIDFCLLISNSVTGGNRVSGHAAIKKLRVTVEGVVKGPVARVRDGPRQL</sequence>
<proteinExistence type="predicted"/>